<evidence type="ECO:0000313" key="3">
    <source>
        <dbReference type="EMBL" id="QJI03415.1"/>
    </source>
</evidence>
<dbReference type="CDD" id="cd00085">
    <property type="entry name" value="HNHc"/>
    <property type="match status" value="1"/>
</dbReference>
<accession>A0A6H2A452</accession>
<dbReference type="GO" id="GO:0003676">
    <property type="term" value="F:nucleic acid binding"/>
    <property type="evidence" value="ECO:0007669"/>
    <property type="project" value="InterPro"/>
</dbReference>
<evidence type="ECO:0000259" key="1">
    <source>
        <dbReference type="SMART" id="SM00507"/>
    </source>
</evidence>
<dbReference type="SMART" id="SM00507">
    <property type="entry name" value="HNHc"/>
    <property type="match status" value="1"/>
</dbReference>
<gene>
    <name evidence="2" type="ORF">TM448A04661_0008</name>
    <name evidence="3" type="ORF">TM448B04495_0003</name>
</gene>
<dbReference type="EMBL" id="MT145086">
    <property type="protein sequence ID" value="QJI03415.1"/>
    <property type="molecule type" value="Genomic_DNA"/>
</dbReference>
<dbReference type="GO" id="GO:0008270">
    <property type="term" value="F:zinc ion binding"/>
    <property type="evidence" value="ECO:0007669"/>
    <property type="project" value="InterPro"/>
</dbReference>
<protein>
    <recommendedName>
        <fullName evidence="1">HNH nuclease domain-containing protein</fullName>
    </recommendedName>
</protein>
<feature type="domain" description="HNH nuclease" evidence="1">
    <location>
        <begin position="169"/>
        <end position="222"/>
    </location>
</feature>
<dbReference type="InterPro" id="IPR003615">
    <property type="entry name" value="HNH_nuc"/>
</dbReference>
<dbReference type="InterPro" id="IPR002711">
    <property type="entry name" value="HNH"/>
</dbReference>
<organism evidence="2">
    <name type="scientific">viral metagenome</name>
    <dbReference type="NCBI Taxonomy" id="1070528"/>
    <lineage>
        <taxon>unclassified sequences</taxon>
        <taxon>metagenomes</taxon>
        <taxon>organismal metagenomes</taxon>
    </lineage>
</organism>
<dbReference type="AlphaFoldDB" id="A0A6H2A452"/>
<name>A0A6H2A452_9ZZZZ</name>
<dbReference type="Pfam" id="PF01844">
    <property type="entry name" value="HNH"/>
    <property type="match status" value="1"/>
</dbReference>
<dbReference type="GO" id="GO:0004519">
    <property type="term" value="F:endonuclease activity"/>
    <property type="evidence" value="ECO:0007669"/>
    <property type="project" value="InterPro"/>
</dbReference>
<reference evidence="2" key="1">
    <citation type="submission" date="2020-03" db="EMBL/GenBank/DDBJ databases">
        <title>The deep terrestrial virosphere.</title>
        <authorList>
            <person name="Holmfeldt K."/>
            <person name="Nilsson E."/>
            <person name="Simone D."/>
            <person name="Lopez-Fernandez M."/>
            <person name="Wu X."/>
            <person name="de Brujin I."/>
            <person name="Lundin D."/>
            <person name="Andersson A."/>
            <person name="Bertilsson S."/>
            <person name="Dopson M."/>
        </authorList>
    </citation>
    <scope>NUCLEOTIDE SEQUENCE</scope>
    <source>
        <strain evidence="2">TM448A04661</strain>
        <strain evidence="3">TM448B04495</strain>
    </source>
</reference>
<evidence type="ECO:0000313" key="2">
    <source>
        <dbReference type="EMBL" id="QJA54367.1"/>
    </source>
</evidence>
<proteinExistence type="predicted"/>
<sequence length="259" mass="30703">MKKIPWNKGIPRTKKERAKISRGRKLAIRKYGHPRGMLGKKHTQETIEKIRSWKPTSEQRKKQVIQTRLSAQKRSKKILIKCIICKKEFWIKQGRSKTAKYCSYKCLGDSKRKNYCIDCGGKLSRGNSRGKVIKRCRKCCNEFFVGNKRWNWKGGTSLLDLHHTIEWRKWRKSVFIRDNWTCQKCNKRGNKLHPHHIKNFSQYSELRFAIDNGITFCEDCHIDFHKIYGKQNNTREQIIKYLAGDSNSVSKKNEIQKEN</sequence>
<dbReference type="EMBL" id="MT144500">
    <property type="protein sequence ID" value="QJA54367.1"/>
    <property type="molecule type" value="Genomic_DNA"/>
</dbReference>